<accession>A0A5C5E9K6</accession>
<protein>
    <submittedName>
        <fullName evidence="2">FRG domain-containing protein</fullName>
    </submittedName>
</protein>
<dbReference type="EMBL" id="VENO01000002">
    <property type="protein sequence ID" value="TNV68915.1"/>
    <property type="molecule type" value="Genomic_DNA"/>
</dbReference>
<name>A0A5C5E9K6_9LACT</name>
<dbReference type="Pfam" id="PF08867">
    <property type="entry name" value="FRG"/>
    <property type="match status" value="1"/>
</dbReference>
<dbReference type="InterPro" id="IPR014966">
    <property type="entry name" value="FRG-dom"/>
</dbReference>
<keyword evidence="3" id="KW-1185">Reference proteome</keyword>
<organism evidence="2 3">
    <name type="scientific">Trichococcus shcherbakoviae subsp. psychrophilus</name>
    <dbReference type="NCBI Taxonomy" id="2585775"/>
    <lineage>
        <taxon>Bacteria</taxon>
        <taxon>Bacillati</taxon>
        <taxon>Bacillota</taxon>
        <taxon>Bacilli</taxon>
        <taxon>Lactobacillales</taxon>
        <taxon>Carnobacteriaceae</taxon>
        <taxon>Trichococcus</taxon>
    </lineage>
</organism>
<dbReference type="AlphaFoldDB" id="A0A5C5E9K6"/>
<proteinExistence type="predicted"/>
<dbReference type="SMART" id="SM00901">
    <property type="entry name" value="FRG"/>
    <property type="match status" value="1"/>
</dbReference>
<feature type="domain" description="FRG" evidence="1">
    <location>
        <begin position="166"/>
        <end position="258"/>
    </location>
</feature>
<evidence type="ECO:0000313" key="2">
    <source>
        <dbReference type="EMBL" id="TNV68915.1"/>
    </source>
</evidence>
<sequence>MSMELTEDELLQKIKQQALLENLICIDDFIEIYQGKEIMNMKVEEKKNHIKKFIDNKIYPLLQSGEPYQDFSVKDYGDLSREGSDYNPGSYEIQKKYLIKENVRVEFITNVNEFLNKFYSKYRNEALQKVILLKDELESNKKISEFNKREEIKITEDDVYTELQSNLKYIYYRGHDSMNYSLLPSIYREKYIKYENEMYFELISRRPDSFVNSNKHIDILRKMQHYGMATRLLDITSNPLIGLFFAVSINRELDGELTIFKLESKHLKNNNSDTVEILSALATQSFEKKKEIVKVAREYADKILEITGTAENDLTDALIKDFNEVRCIKLLLHEIRQTVGDFDGIINPSHLFNCLFVRTLQDNDRIIRQDGLFVITGLPSEEKDDLYQEGIKKKIEEFRLKADVDYGMESNNTITRYIVPAVNKYQIQVDLSLMGVNERYVYPELESVAKYIKNEYSKK</sequence>
<comment type="caution">
    <text evidence="2">The sequence shown here is derived from an EMBL/GenBank/DDBJ whole genome shotgun (WGS) entry which is preliminary data.</text>
</comment>
<dbReference type="Proteomes" id="UP000313395">
    <property type="component" value="Unassembled WGS sequence"/>
</dbReference>
<reference evidence="2 3" key="1">
    <citation type="submission" date="2019-06" db="EMBL/GenBank/DDBJ databases">
        <title>Description Trichococcus psychrophilus sp. nov., isolated from a cold spring, by genomic and phenotypic analyses.</title>
        <authorList>
            <person name="Zakharyuk A."/>
        </authorList>
    </citation>
    <scope>NUCLEOTIDE SEQUENCE [LARGE SCALE GENOMIC DNA]</scope>
    <source>
        <strain evidence="2 3">SKBG</strain>
    </source>
</reference>
<evidence type="ECO:0000259" key="1">
    <source>
        <dbReference type="SMART" id="SM00901"/>
    </source>
</evidence>
<evidence type="ECO:0000313" key="3">
    <source>
        <dbReference type="Proteomes" id="UP000313395"/>
    </source>
</evidence>
<gene>
    <name evidence="2" type="ORF">FHK04_05170</name>
</gene>